<dbReference type="Proteomes" id="UP001172310">
    <property type="component" value="Unassembled WGS sequence"/>
</dbReference>
<reference evidence="2" key="1">
    <citation type="submission" date="2023-07" db="EMBL/GenBank/DDBJ databases">
        <title>SVep1, a Temperate Phage of Human Oral Commensal Streptococcus vestibularis.</title>
        <authorList>
            <person name="Wu M."/>
            <person name="Zhu Y."/>
            <person name="Li Y."/>
        </authorList>
    </citation>
    <scope>NUCLEOTIDE SEQUENCE</scope>
    <source>
        <strain evidence="2">SVE8</strain>
    </source>
</reference>
<keyword evidence="1" id="KW-1133">Transmembrane helix</keyword>
<evidence type="ECO:0000313" key="3">
    <source>
        <dbReference type="Proteomes" id="UP001172310"/>
    </source>
</evidence>
<dbReference type="AlphaFoldDB" id="A0AAW7QKU7"/>
<name>A0AAW7QKU7_STRVE</name>
<keyword evidence="1" id="KW-0472">Membrane</keyword>
<accession>A0AAW7QKU7</accession>
<evidence type="ECO:0000313" key="2">
    <source>
        <dbReference type="EMBL" id="MDN5270308.1"/>
    </source>
</evidence>
<feature type="transmembrane region" description="Helical" evidence="1">
    <location>
        <begin position="31"/>
        <end position="49"/>
    </location>
</feature>
<dbReference type="RefSeq" id="WP_082162585.1">
    <property type="nucleotide sequence ID" value="NZ_CAUFED010000053.1"/>
</dbReference>
<organism evidence="2 3">
    <name type="scientific">Streptococcus vestibularis</name>
    <dbReference type="NCBI Taxonomy" id="1343"/>
    <lineage>
        <taxon>Bacteria</taxon>
        <taxon>Bacillati</taxon>
        <taxon>Bacillota</taxon>
        <taxon>Bacilli</taxon>
        <taxon>Lactobacillales</taxon>
        <taxon>Streptococcaceae</taxon>
        <taxon>Streptococcus</taxon>
    </lineage>
</organism>
<keyword evidence="1" id="KW-0812">Transmembrane</keyword>
<comment type="caution">
    <text evidence="2">The sequence shown here is derived from an EMBL/GenBank/DDBJ whole genome shotgun (WGS) entry which is preliminary data.</text>
</comment>
<dbReference type="EMBL" id="JAUJGC010000039">
    <property type="protein sequence ID" value="MDN5270308.1"/>
    <property type="molecule type" value="Genomic_DNA"/>
</dbReference>
<sequence length="53" mass="5798">MTKVTGFGLIGTAVTVIIYSIPGFPKIETSLGPLFPVALLIFFTIENLMKKRL</sequence>
<proteinExistence type="predicted"/>
<feature type="transmembrane region" description="Helical" evidence="1">
    <location>
        <begin position="7"/>
        <end position="25"/>
    </location>
</feature>
<evidence type="ECO:0000256" key="1">
    <source>
        <dbReference type="SAM" id="Phobius"/>
    </source>
</evidence>
<protein>
    <submittedName>
        <fullName evidence="2">MFS transporter</fullName>
    </submittedName>
</protein>
<dbReference type="GeneID" id="69059958"/>
<gene>
    <name evidence="2" type="ORF">QY913_09345</name>
</gene>